<organism evidence="2 3">
    <name type="scientific">Acrobeloides nanus</name>
    <dbReference type="NCBI Taxonomy" id="290746"/>
    <lineage>
        <taxon>Eukaryota</taxon>
        <taxon>Metazoa</taxon>
        <taxon>Ecdysozoa</taxon>
        <taxon>Nematoda</taxon>
        <taxon>Chromadorea</taxon>
        <taxon>Rhabditida</taxon>
        <taxon>Tylenchina</taxon>
        <taxon>Cephalobomorpha</taxon>
        <taxon>Cephaloboidea</taxon>
        <taxon>Cephalobidae</taxon>
        <taxon>Acrobeloides</taxon>
    </lineage>
</organism>
<accession>A0A914DK87</accession>
<dbReference type="InterPro" id="IPR009689">
    <property type="entry name" value="DUF1280"/>
</dbReference>
<evidence type="ECO:0000313" key="3">
    <source>
        <dbReference type="WBParaSite" id="ACRNAN_scaffold2941.g21596.t1"/>
    </source>
</evidence>
<feature type="region of interest" description="Disordered" evidence="1">
    <location>
        <begin position="1"/>
        <end position="36"/>
    </location>
</feature>
<dbReference type="AlphaFoldDB" id="A0A914DK87"/>
<feature type="compositionally biased region" description="Basic residues" evidence="1">
    <location>
        <begin position="150"/>
        <end position="170"/>
    </location>
</feature>
<dbReference type="Proteomes" id="UP000887540">
    <property type="component" value="Unplaced"/>
</dbReference>
<proteinExistence type="predicted"/>
<dbReference type="PANTHER" id="PTHR31424">
    <property type="entry name" value="PROTEIN CBG23806"/>
    <property type="match status" value="1"/>
</dbReference>
<reference evidence="3" key="1">
    <citation type="submission" date="2022-11" db="UniProtKB">
        <authorList>
            <consortium name="WormBaseParasite"/>
        </authorList>
    </citation>
    <scope>IDENTIFICATION</scope>
</reference>
<name>A0A914DK87_9BILA</name>
<keyword evidence="2" id="KW-1185">Reference proteome</keyword>
<dbReference type="PANTHER" id="PTHR31424:SF3">
    <property type="entry name" value="RING-TYPE DOMAIN-CONTAINING PROTEIN"/>
    <property type="match status" value="1"/>
</dbReference>
<protein>
    <submittedName>
        <fullName evidence="3">Uncharacterized protein</fullName>
    </submittedName>
</protein>
<dbReference type="Pfam" id="PF06918">
    <property type="entry name" value="DUF1280"/>
    <property type="match status" value="1"/>
</dbReference>
<dbReference type="WBParaSite" id="ACRNAN_scaffold2941.g21596.t1">
    <property type="protein sequence ID" value="ACRNAN_scaffold2941.g21596.t1"/>
    <property type="gene ID" value="ACRNAN_scaffold2941.g21596"/>
</dbReference>
<sequence>MGRINAKKRNANASLPEAREAKRKKLSANHLEEDRRLLDSREKALERERALLEKEKSDFERQRKELEREKAEFKKQQDKMKKDKREYEKNQKEFQQEKMKLEKEKLKVGKLEKKAKKFKEVKLSMSRTLDKSKKEKRFLKKKFWKVIHSRNSWKSKRMPNKKSQRKRRKTTLTPRQELEFMVAFNITWSARKRMKSWMRKHEIDGTGVLQRANIEEAILMRMNNLNEAGRLKIRENNQTFACVIGDKGAKWTKIGIFFIDVDKSCDPRNIMLLSLYKGDDSAAALRKYCSDVFTQLCEIQGTTYYLGGIELTLMLMLGGDMSLEANVIGRPHVWSFNKFCLICKADKKMSFDMQFQAERMDFEPEMIIPSPLHVILGLATDYLKALEKIALGIDRLIYERMDQLLQSYGIAKQAWNHSWTGKF</sequence>
<evidence type="ECO:0000256" key="1">
    <source>
        <dbReference type="SAM" id="MobiDB-lite"/>
    </source>
</evidence>
<feature type="compositionally biased region" description="Basic residues" evidence="1">
    <location>
        <begin position="1"/>
        <end position="10"/>
    </location>
</feature>
<feature type="region of interest" description="Disordered" evidence="1">
    <location>
        <begin position="57"/>
        <end position="91"/>
    </location>
</feature>
<feature type="region of interest" description="Disordered" evidence="1">
    <location>
        <begin position="150"/>
        <end position="171"/>
    </location>
</feature>
<evidence type="ECO:0000313" key="2">
    <source>
        <dbReference type="Proteomes" id="UP000887540"/>
    </source>
</evidence>